<name>A0A9N7USL9_PLEPL</name>
<evidence type="ECO:0000313" key="2">
    <source>
        <dbReference type="EMBL" id="CAB1438314.1"/>
    </source>
</evidence>
<feature type="compositionally biased region" description="Acidic residues" evidence="1">
    <location>
        <begin position="9"/>
        <end position="25"/>
    </location>
</feature>
<comment type="caution">
    <text evidence="2">The sequence shown here is derived from an EMBL/GenBank/DDBJ whole genome shotgun (WGS) entry which is preliminary data.</text>
</comment>
<proteinExistence type="predicted"/>
<dbReference type="EMBL" id="CADEAL010002135">
    <property type="protein sequence ID" value="CAB1438314.1"/>
    <property type="molecule type" value="Genomic_DNA"/>
</dbReference>
<evidence type="ECO:0000256" key="1">
    <source>
        <dbReference type="SAM" id="MobiDB-lite"/>
    </source>
</evidence>
<reference evidence="2" key="1">
    <citation type="submission" date="2020-03" db="EMBL/GenBank/DDBJ databases">
        <authorList>
            <person name="Weist P."/>
        </authorList>
    </citation>
    <scope>NUCLEOTIDE SEQUENCE</scope>
</reference>
<feature type="region of interest" description="Disordered" evidence="1">
    <location>
        <begin position="1"/>
        <end position="28"/>
    </location>
</feature>
<organism evidence="2 3">
    <name type="scientific">Pleuronectes platessa</name>
    <name type="common">European plaice</name>
    <dbReference type="NCBI Taxonomy" id="8262"/>
    <lineage>
        <taxon>Eukaryota</taxon>
        <taxon>Metazoa</taxon>
        <taxon>Chordata</taxon>
        <taxon>Craniata</taxon>
        <taxon>Vertebrata</taxon>
        <taxon>Euteleostomi</taxon>
        <taxon>Actinopterygii</taxon>
        <taxon>Neopterygii</taxon>
        <taxon>Teleostei</taxon>
        <taxon>Neoteleostei</taxon>
        <taxon>Acanthomorphata</taxon>
        <taxon>Carangaria</taxon>
        <taxon>Pleuronectiformes</taxon>
        <taxon>Pleuronectoidei</taxon>
        <taxon>Pleuronectidae</taxon>
        <taxon>Pleuronectes</taxon>
    </lineage>
</organism>
<feature type="region of interest" description="Disordered" evidence="1">
    <location>
        <begin position="137"/>
        <end position="183"/>
    </location>
</feature>
<dbReference type="Proteomes" id="UP001153269">
    <property type="component" value="Unassembled WGS sequence"/>
</dbReference>
<feature type="compositionally biased region" description="Pro residues" evidence="1">
    <location>
        <begin position="141"/>
        <end position="152"/>
    </location>
</feature>
<sequence>MKPLTLRTDEDDDGGDDDGDDDDEGGALGLWLTSSAESLLSRRLQPQMDAASYRSGDTLTVMIHRIEAPKDLFNDKKKSNQPISPQLNEGSLFWDRDPTRLAWSGSDGTGDLASGLQRLALGSGSILTHVVSGKAASSLPPVLPSSRPPSSRPPFLRTSSSQSSPRLFHSGSHSARRALEKTRNMNLEALPGVFPASSELNLSESFVIPPPRVRSLLGRR</sequence>
<evidence type="ECO:0000313" key="3">
    <source>
        <dbReference type="Proteomes" id="UP001153269"/>
    </source>
</evidence>
<protein>
    <submittedName>
        <fullName evidence="2">Uncharacterized protein</fullName>
    </submittedName>
</protein>
<dbReference type="AlphaFoldDB" id="A0A9N7USL9"/>
<gene>
    <name evidence="2" type="ORF">PLEPLA_LOCUS26255</name>
</gene>
<keyword evidence="3" id="KW-1185">Reference proteome</keyword>
<accession>A0A9N7USL9</accession>